<reference evidence="3" key="1">
    <citation type="submission" date="2016-10" db="EMBL/GenBank/DDBJ databases">
        <authorList>
            <person name="Varghese N."/>
            <person name="Submissions S."/>
        </authorList>
    </citation>
    <scope>NUCLEOTIDE SEQUENCE [LARGE SCALE GENOMIC DNA]</scope>
    <source>
        <strain evidence="3">DSM 28881</strain>
    </source>
</reference>
<gene>
    <name evidence="2" type="ORF">SAMN05443431_10113</name>
</gene>
<dbReference type="AlphaFoldDB" id="A0A1I3ILH6"/>
<feature type="transmembrane region" description="Helical" evidence="1">
    <location>
        <begin position="9"/>
        <end position="27"/>
    </location>
</feature>
<organism evidence="2 3">
    <name type="scientific">Olleya namhaensis</name>
    <dbReference type="NCBI Taxonomy" id="1144750"/>
    <lineage>
        <taxon>Bacteria</taxon>
        <taxon>Pseudomonadati</taxon>
        <taxon>Bacteroidota</taxon>
        <taxon>Flavobacteriia</taxon>
        <taxon>Flavobacteriales</taxon>
        <taxon>Flavobacteriaceae</taxon>
    </lineage>
</organism>
<evidence type="ECO:0000313" key="2">
    <source>
        <dbReference type="EMBL" id="SFI48730.1"/>
    </source>
</evidence>
<dbReference type="STRING" id="1144750.SAMN05443431_10113"/>
<name>A0A1I3ILH6_9FLAO</name>
<proteinExistence type="predicted"/>
<accession>A0A1I3ILH6</accession>
<dbReference type="Proteomes" id="UP000199559">
    <property type="component" value="Unassembled WGS sequence"/>
</dbReference>
<dbReference type="EMBL" id="FORM01000001">
    <property type="protein sequence ID" value="SFI48730.1"/>
    <property type="molecule type" value="Genomic_DNA"/>
</dbReference>
<dbReference type="RefSeq" id="WP_090836361.1">
    <property type="nucleotide sequence ID" value="NZ_FORM01000001.1"/>
</dbReference>
<keyword evidence="1" id="KW-0812">Transmembrane</keyword>
<evidence type="ECO:0000313" key="3">
    <source>
        <dbReference type="Proteomes" id="UP000199559"/>
    </source>
</evidence>
<keyword evidence="3" id="KW-1185">Reference proteome</keyword>
<keyword evidence="1" id="KW-1133">Transmembrane helix</keyword>
<keyword evidence="1" id="KW-0472">Membrane</keyword>
<sequence length="238" mass="27439">MDKKNVKKGIVLSVLFFLPVIFLLFLYPSTNNYNPLEVVKNNVLDIQNLTSANTDVQLEDYITVLTFLGKDPEALVVECSNLKELIYDKFQGFKKFQVISLVSKDAEEAASRLRKELTKYGELKYWKFVQLDDSDTRKMFNSLRTSEVLDFNLATSKAFIIDKELNQRGRLDSRTKIEKEKGREAYPLTAYNASEVSELKNIMGADDLRVLFTEYRQKRKGEFNSASRRADDLKGDTK</sequence>
<protein>
    <submittedName>
        <fullName evidence="2">Uncharacterized protein</fullName>
    </submittedName>
</protein>
<evidence type="ECO:0000256" key="1">
    <source>
        <dbReference type="SAM" id="Phobius"/>
    </source>
</evidence>